<dbReference type="PROSITE" id="PS51898">
    <property type="entry name" value="TYR_RECOMBINASE"/>
    <property type="match status" value="1"/>
</dbReference>
<dbReference type="InterPro" id="IPR011010">
    <property type="entry name" value="DNA_brk_join_enz"/>
</dbReference>
<dbReference type="GO" id="GO:0003677">
    <property type="term" value="F:DNA binding"/>
    <property type="evidence" value="ECO:0007669"/>
    <property type="project" value="UniProtKB-KW"/>
</dbReference>
<dbReference type="InterPro" id="IPR050090">
    <property type="entry name" value="Tyrosine_recombinase_XerCD"/>
</dbReference>
<evidence type="ECO:0000256" key="1">
    <source>
        <dbReference type="ARBA" id="ARBA00008857"/>
    </source>
</evidence>
<evidence type="ECO:0000256" key="3">
    <source>
        <dbReference type="ARBA" id="ARBA00023172"/>
    </source>
</evidence>
<dbReference type="AlphaFoldDB" id="A0A9D1G9Q3"/>
<proteinExistence type="inferred from homology"/>
<dbReference type="GO" id="GO:0006310">
    <property type="term" value="P:DNA recombination"/>
    <property type="evidence" value="ECO:0007669"/>
    <property type="project" value="UniProtKB-KW"/>
</dbReference>
<dbReference type="InterPro" id="IPR010998">
    <property type="entry name" value="Integrase_recombinase_N"/>
</dbReference>
<dbReference type="SUPFAM" id="SSF56349">
    <property type="entry name" value="DNA breaking-rejoining enzymes"/>
    <property type="match status" value="1"/>
</dbReference>
<dbReference type="InterPro" id="IPR002104">
    <property type="entry name" value="Integrase_catalytic"/>
</dbReference>
<accession>A0A9D1G9Q3</accession>
<evidence type="ECO:0000313" key="5">
    <source>
        <dbReference type="EMBL" id="HIT17880.1"/>
    </source>
</evidence>
<evidence type="ECO:0000259" key="4">
    <source>
        <dbReference type="PROSITE" id="PS51898"/>
    </source>
</evidence>
<dbReference type="Pfam" id="PF00589">
    <property type="entry name" value="Phage_integrase"/>
    <property type="match status" value="1"/>
</dbReference>
<dbReference type="GO" id="GO:0015074">
    <property type="term" value="P:DNA integration"/>
    <property type="evidence" value="ECO:0007669"/>
    <property type="project" value="InterPro"/>
</dbReference>
<comment type="caution">
    <text evidence="5">The sequence shown here is derived from an EMBL/GenBank/DDBJ whole genome shotgun (WGS) entry which is preliminary data.</text>
</comment>
<name>A0A9D1G9Q3_9FIRM</name>
<reference evidence="5" key="1">
    <citation type="submission" date="2020-10" db="EMBL/GenBank/DDBJ databases">
        <authorList>
            <person name="Gilroy R."/>
        </authorList>
    </citation>
    <scope>NUCLEOTIDE SEQUENCE</scope>
    <source>
        <strain evidence="5">14508</strain>
    </source>
</reference>
<sequence>KYVKARTEYLTPHTIREVHKTLRNAFNQAVKWELMTRNPVEHATLPKEEHKTRDIWTAEVLQKALEACDDDILHLAINLAFSCSLRMGELLGITWDCIDISPTSIELGQASIFVEKELQRVNREAMADLDGKDIMFKFPPTFASTHTALVLKTPKTKTSVRKVFLPKTVAEMLVQRKADIEELKDLFGDEFVDFNLVFCSSNGKPIEGQVINRAFNKLIEEKGLPKVVFHSLRHSSITYKLKLNGGDMKSVQGDSGHAQVKMVADVYSHIIDDDRRKIGSCVLLRQATPEPIQAVATESSADDKELLLKLLQNPEMAALLKSLAKTL</sequence>
<reference evidence="5" key="2">
    <citation type="journal article" date="2021" name="PeerJ">
        <title>Extensive microbial diversity within the chicken gut microbiome revealed by metagenomics and culture.</title>
        <authorList>
            <person name="Gilroy R."/>
            <person name="Ravi A."/>
            <person name="Getino M."/>
            <person name="Pursley I."/>
            <person name="Horton D.L."/>
            <person name="Alikhan N.F."/>
            <person name="Baker D."/>
            <person name="Gharbi K."/>
            <person name="Hall N."/>
            <person name="Watson M."/>
            <person name="Adriaenssens E.M."/>
            <person name="Foster-Nyarko E."/>
            <person name="Jarju S."/>
            <person name="Secka A."/>
            <person name="Antonio M."/>
            <person name="Oren A."/>
            <person name="Chaudhuri R.R."/>
            <person name="La Ragione R."/>
            <person name="Hildebrand F."/>
            <person name="Pallen M.J."/>
        </authorList>
    </citation>
    <scope>NUCLEOTIDE SEQUENCE</scope>
    <source>
        <strain evidence="5">14508</strain>
    </source>
</reference>
<evidence type="ECO:0000256" key="2">
    <source>
        <dbReference type="ARBA" id="ARBA00023125"/>
    </source>
</evidence>
<dbReference type="InterPro" id="IPR013762">
    <property type="entry name" value="Integrase-like_cat_sf"/>
</dbReference>
<organism evidence="5 6">
    <name type="scientific">Candidatus Caccosoma faecigallinarum</name>
    <dbReference type="NCBI Taxonomy" id="2840720"/>
    <lineage>
        <taxon>Bacteria</taxon>
        <taxon>Bacillati</taxon>
        <taxon>Bacillota</taxon>
        <taxon>Bacillota incertae sedis</taxon>
        <taxon>Candidatus Caccosoma</taxon>
    </lineage>
</organism>
<dbReference type="PANTHER" id="PTHR30349:SF64">
    <property type="entry name" value="PROPHAGE INTEGRASE INTD-RELATED"/>
    <property type="match status" value="1"/>
</dbReference>
<dbReference type="Gene3D" id="1.10.150.130">
    <property type="match status" value="1"/>
</dbReference>
<protein>
    <submittedName>
        <fullName evidence="5">Site-specific integrase</fullName>
    </submittedName>
</protein>
<dbReference type="Gene3D" id="1.10.443.10">
    <property type="entry name" value="Intergrase catalytic core"/>
    <property type="match status" value="1"/>
</dbReference>
<comment type="similarity">
    <text evidence="1">Belongs to the 'phage' integrase family.</text>
</comment>
<dbReference type="EMBL" id="DVKI01000184">
    <property type="protein sequence ID" value="HIT17880.1"/>
    <property type="molecule type" value="Genomic_DNA"/>
</dbReference>
<feature type="domain" description="Tyr recombinase" evidence="4">
    <location>
        <begin position="51"/>
        <end position="280"/>
    </location>
</feature>
<dbReference type="CDD" id="cd01189">
    <property type="entry name" value="INT_ICEBs1_C_like"/>
    <property type="match status" value="1"/>
</dbReference>
<gene>
    <name evidence="5" type="ORF">IAD04_05870</name>
</gene>
<dbReference type="PANTHER" id="PTHR30349">
    <property type="entry name" value="PHAGE INTEGRASE-RELATED"/>
    <property type="match status" value="1"/>
</dbReference>
<feature type="non-terminal residue" evidence="5">
    <location>
        <position position="1"/>
    </location>
</feature>
<dbReference type="Proteomes" id="UP000886893">
    <property type="component" value="Unassembled WGS sequence"/>
</dbReference>
<keyword evidence="3" id="KW-0233">DNA recombination</keyword>
<evidence type="ECO:0000313" key="6">
    <source>
        <dbReference type="Proteomes" id="UP000886893"/>
    </source>
</evidence>
<keyword evidence="2" id="KW-0238">DNA-binding</keyword>